<keyword evidence="5" id="KW-0804">Transcription</keyword>
<feature type="domain" description="Zn(2)-C6 fungal-type" evidence="7">
    <location>
        <begin position="9"/>
        <end position="41"/>
    </location>
</feature>
<dbReference type="PROSITE" id="PS00463">
    <property type="entry name" value="ZN2_CY6_FUNGAL_1"/>
    <property type="match status" value="1"/>
</dbReference>
<evidence type="ECO:0000256" key="3">
    <source>
        <dbReference type="ARBA" id="ARBA00023015"/>
    </source>
</evidence>
<dbReference type="PANTHER" id="PTHR31845">
    <property type="entry name" value="FINGER DOMAIN PROTEIN, PUTATIVE-RELATED"/>
    <property type="match status" value="1"/>
</dbReference>
<dbReference type="GO" id="GO:0005634">
    <property type="term" value="C:nucleus"/>
    <property type="evidence" value="ECO:0007669"/>
    <property type="project" value="UniProtKB-SubCell"/>
</dbReference>
<dbReference type="Pfam" id="PF00172">
    <property type="entry name" value="Zn_clus"/>
    <property type="match status" value="1"/>
</dbReference>
<dbReference type="Gene3D" id="4.10.240.10">
    <property type="entry name" value="Zn(2)-C6 fungal-type DNA-binding domain"/>
    <property type="match status" value="1"/>
</dbReference>
<dbReference type="Proteomes" id="UP000234275">
    <property type="component" value="Unassembled WGS sequence"/>
</dbReference>
<dbReference type="GO" id="GO:0008270">
    <property type="term" value="F:zinc ion binding"/>
    <property type="evidence" value="ECO:0007669"/>
    <property type="project" value="InterPro"/>
</dbReference>
<evidence type="ECO:0000256" key="2">
    <source>
        <dbReference type="ARBA" id="ARBA00022833"/>
    </source>
</evidence>
<organism evidence="8 9">
    <name type="scientific">Aspergillus steynii IBT 23096</name>
    <dbReference type="NCBI Taxonomy" id="1392250"/>
    <lineage>
        <taxon>Eukaryota</taxon>
        <taxon>Fungi</taxon>
        <taxon>Dikarya</taxon>
        <taxon>Ascomycota</taxon>
        <taxon>Pezizomycotina</taxon>
        <taxon>Eurotiomycetes</taxon>
        <taxon>Eurotiomycetidae</taxon>
        <taxon>Eurotiales</taxon>
        <taxon>Aspergillaceae</taxon>
        <taxon>Aspergillus</taxon>
        <taxon>Aspergillus subgen. Circumdati</taxon>
    </lineage>
</organism>
<evidence type="ECO:0000313" key="8">
    <source>
        <dbReference type="EMBL" id="PLB54612.1"/>
    </source>
</evidence>
<gene>
    <name evidence="8" type="ORF">P170DRAFT_21444</name>
</gene>
<dbReference type="STRING" id="1392250.A0A2I2GP12"/>
<evidence type="ECO:0000313" key="9">
    <source>
        <dbReference type="Proteomes" id="UP000234275"/>
    </source>
</evidence>
<dbReference type="GO" id="GO:0009893">
    <property type="term" value="P:positive regulation of metabolic process"/>
    <property type="evidence" value="ECO:0007669"/>
    <property type="project" value="UniProtKB-ARBA"/>
</dbReference>
<keyword evidence="2" id="KW-0862">Zinc</keyword>
<dbReference type="SMART" id="SM00066">
    <property type="entry name" value="GAL4"/>
    <property type="match status" value="1"/>
</dbReference>
<evidence type="ECO:0000259" key="7">
    <source>
        <dbReference type="PROSITE" id="PS50048"/>
    </source>
</evidence>
<proteinExistence type="predicted"/>
<comment type="subcellular location">
    <subcellularLocation>
        <location evidence="1">Nucleus</location>
    </subcellularLocation>
</comment>
<dbReference type="SUPFAM" id="SSF57701">
    <property type="entry name" value="Zn2/Cys6 DNA-binding domain"/>
    <property type="match status" value="1"/>
</dbReference>
<keyword evidence="6" id="KW-0539">Nucleus</keyword>
<accession>A0A2I2GP12</accession>
<dbReference type="OrthoDB" id="4330117at2759"/>
<evidence type="ECO:0000256" key="1">
    <source>
        <dbReference type="ARBA" id="ARBA00004123"/>
    </source>
</evidence>
<keyword evidence="4" id="KW-0238">DNA-binding</keyword>
<dbReference type="RefSeq" id="XP_024709914.1">
    <property type="nucleotide sequence ID" value="XM_024842826.1"/>
</dbReference>
<reference evidence="8 9" key="1">
    <citation type="submission" date="2016-12" db="EMBL/GenBank/DDBJ databases">
        <title>The genomes of Aspergillus section Nigri reveals drivers in fungal speciation.</title>
        <authorList>
            <consortium name="DOE Joint Genome Institute"/>
            <person name="Vesth T.C."/>
            <person name="Nybo J."/>
            <person name="Theobald S."/>
            <person name="Brandl J."/>
            <person name="Frisvad J.C."/>
            <person name="Nielsen K.F."/>
            <person name="Lyhne E.K."/>
            <person name="Kogle M.E."/>
            <person name="Kuo A."/>
            <person name="Riley R."/>
            <person name="Clum A."/>
            <person name="Nolan M."/>
            <person name="Lipzen A."/>
            <person name="Salamov A."/>
            <person name="Henrissat B."/>
            <person name="Wiebenga A."/>
            <person name="De Vries R.P."/>
            <person name="Grigoriev I.V."/>
            <person name="Mortensen U.H."/>
            <person name="Andersen M.R."/>
            <person name="Baker S.E."/>
        </authorList>
    </citation>
    <scope>NUCLEOTIDE SEQUENCE [LARGE SCALE GENOMIC DNA]</scope>
    <source>
        <strain evidence="8 9">IBT 23096</strain>
    </source>
</reference>
<comment type="caution">
    <text evidence="8">The sequence shown here is derived from an EMBL/GenBank/DDBJ whole genome shotgun (WGS) entry which is preliminary data.</text>
</comment>
<dbReference type="GO" id="GO:0000981">
    <property type="term" value="F:DNA-binding transcription factor activity, RNA polymerase II-specific"/>
    <property type="evidence" value="ECO:0007669"/>
    <property type="project" value="InterPro"/>
</dbReference>
<dbReference type="EMBL" id="MSFO01000001">
    <property type="protein sequence ID" value="PLB54612.1"/>
    <property type="molecule type" value="Genomic_DNA"/>
</dbReference>
<dbReference type="InterPro" id="IPR051089">
    <property type="entry name" value="prtT"/>
</dbReference>
<dbReference type="PANTHER" id="PTHR31845:SF10">
    <property type="entry name" value="ZN(II)2CYS6 TRANSCRIPTION FACTOR (EUROFUNG)"/>
    <property type="match status" value="1"/>
</dbReference>
<keyword evidence="9" id="KW-1185">Reference proteome</keyword>
<evidence type="ECO:0000256" key="6">
    <source>
        <dbReference type="ARBA" id="ARBA00023242"/>
    </source>
</evidence>
<dbReference type="PROSITE" id="PS50048">
    <property type="entry name" value="ZN2_CY6_FUNGAL_2"/>
    <property type="match status" value="1"/>
</dbReference>
<evidence type="ECO:0000256" key="4">
    <source>
        <dbReference type="ARBA" id="ARBA00023125"/>
    </source>
</evidence>
<dbReference type="GO" id="GO:0000976">
    <property type="term" value="F:transcription cis-regulatory region binding"/>
    <property type="evidence" value="ECO:0007669"/>
    <property type="project" value="TreeGrafter"/>
</dbReference>
<keyword evidence="3" id="KW-0805">Transcription regulation</keyword>
<protein>
    <recommendedName>
        <fullName evidence="7">Zn(2)-C6 fungal-type domain-containing protein</fullName>
    </recommendedName>
</protein>
<sequence length="376" mass="41569">MDKRLSRQACNRCRGLKLRCDRSAAAKDCRRCLAARATCVFNPSTRGRQLIGGKPSLSTCPTRKELEPCNSTEDVSISESLIKGPEVSSDTCMGGLPPCSLCQNVQESSSLNTTALAPIPLTDVAFSNFYSAGETLSKNNRTEMGFPMNPPSPQFADSNVVTPMPDPQTHFQVQFMKDLLALDIELIQHTSTLIVLTEDGPSKAFVDRTLIIAQQMLKILHWVECWASHASYPQTWCLYLPEPLIPSGSGQLEKPIDQASAIHVLSTYLRLLEVYQNLFTRAASNYNPVVANGLPNLFPSFHIQECTVDRLGMQSGLSLQSTMSLLDRLSHTVQLLAMPFIEANVVKAMLATAREHELQMMQNFSQLQTIVYDNGL</sequence>
<dbReference type="VEuPathDB" id="FungiDB:P170DRAFT_21444"/>
<dbReference type="InterPro" id="IPR036864">
    <property type="entry name" value="Zn2-C6_fun-type_DNA-bd_sf"/>
</dbReference>
<name>A0A2I2GP12_9EURO</name>
<dbReference type="AlphaFoldDB" id="A0A2I2GP12"/>
<evidence type="ECO:0000256" key="5">
    <source>
        <dbReference type="ARBA" id="ARBA00023163"/>
    </source>
</evidence>
<dbReference type="GeneID" id="36550525"/>
<dbReference type="InterPro" id="IPR001138">
    <property type="entry name" value="Zn2Cys6_DnaBD"/>
</dbReference>
<dbReference type="CDD" id="cd00067">
    <property type="entry name" value="GAL4"/>
    <property type="match status" value="1"/>
</dbReference>